<comment type="caution">
    <text evidence="3">The sequence shown here is derived from an EMBL/GenBank/DDBJ whole genome shotgun (WGS) entry which is preliminary data.</text>
</comment>
<keyword evidence="1" id="KW-0175">Coiled coil</keyword>
<feature type="domain" description="G" evidence="2">
    <location>
        <begin position="1"/>
        <end position="104"/>
    </location>
</feature>
<evidence type="ECO:0000259" key="2">
    <source>
        <dbReference type="Pfam" id="PF01926"/>
    </source>
</evidence>
<feature type="coiled-coil region" evidence="1">
    <location>
        <begin position="251"/>
        <end position="278"/>
    </location>
</feature>
<organism evidence="3 4">
    <name type="scientific">Candolleomyces eurysporus</name>
    <dbReference type="NCBI Taxonomy" id="2828524"/>
    <lineage>
        <taxon>Eukaryota</taxon>
        <taxon>Fungi</taxon>
        <taxon>Dikarya</taxon>
        <taxon>Basidiomycota</taxon>
        <taxon>Agaricomycotina</taxon>
        <taxon>Agaricomycetes</taxon>
        <taxon>Agaricomycetidae</taxon>
        <taxon>Agaricales</taxon>
        <taxon>Agaricineae</taxon>
        <taxon>Psathyrellaceae</taxon>
        <taxon>Candolleomyces</taxon>
    </lineage>
</organism>
<reference evidence="3" key="1">
    <citation type="submission" date="2022-06" db="EMBL/GenBank/DDBJ databases">
        <title>Genome Sequence of Candolleomyces eurysporus.</title>
        <authorList>
            <person name="Buettner E."/>
        </authorList>
    </citation>
    <scope>NUCLEOTIDE SEQUENCE</scope>
    <source>
        <strain evidence="3">VTCC 930004</strain>
    </source>
</reference>
<proteinExistence type="predicted"/>
<dbReference type="InterPro" id="IPR006073">
    <property type="entry name" value="GTP-bd"/>
</dbReference>
<gene>
    <name evidence="3" type="ORF">H1R20_g5182</name>
</gene>
<dbReference type="GO" id="GO:0005525">
    <property type="term" value="F:GTP binding"/>
    <property type="evidence" value="ECO:0007669"/>
    <property type="project" value="InterPro"/>
</dbReference>
<name>A0A9W8JJF5_9AGAR</name>
<dbReference type="Gene3D" id="3.40.50.300">
    <property type="entry name" value="P-loop containing nucleotide triphosphate hydrolases"/>
    <property type="match status" value="1"/>
</dbReference>
<evidence type="ECO:0000313" key="4">
    <source>
        <dbReference type="Proteomes" id="UP001140091"/>
    </source>
</evidence>
<evidence type="ECO:0000256" key="1">
    <source>
        <dbReference type="SAM" id="Coils"/>
    </source>
</evidence>
<dbReference type="OrthoDB" id="8954335at2759"/>
<sequence length="293" mass="33590">MGITGAGKSSFINYLLRYLGSEKRVLVGEDLVSCTSQVESIIIEGQTNHWKRIKGHRIVIVDTPGFEDTYVGDFVILQRIARWLEESYRKKMVVGGVIYMHDLSQDHISVTTRRNLALFNELCGDWAFDKVVLVTSKWSRAFERSFDKREEEMKNKGWKTMLDGGARVERLVAGGEDASAWGVIRSILDRVEKRAIEQYKSEALQIQRELVTYRKFLPETRAARELRTQFKQMLEAQAQMLALEADAVARNPEAQAKLQEQEAKVKKMAKQIENLKVSLPKRLTRWLKVVVGA</sequence>
<evidence type="ECO:0000313" key="3">
    <source>
        <dbReference type="EMBL" id="KAJ2931923.1"/>
    </source>
</evidence>
<dbReference type="InterPro" id="IPR027417">
    <property type="entry name" value="P-loop_NTPase"/>
</dbReference>
<dbReference type="SUPFAM" id="SSF52540">
    <property type="entry name" value="P-loop containing nucleoside triphosphate hydrolases"/>
    <property type="match status" value="1"/>
</dbReference>
<dbReference type="Proteomes" id="UP001140091">
    <property type="component" value="Unassembled WGS sequence"/>
</dbReference>
<dbReference type="EMBL" id="JANBPK010000791">
    <property type="protein sequence ID" value="KAJ2931923.1"/>
    <property type="molecule type" value="Genomic_DNA"/>
</dbReference>
<keyword evidence="4" id="KW-1185">Reference proteome</keyword>
<dbReference type="Pfam" id="PF01926">
    <property type="entry name" value="MMR_HSR1"/>
    <property type="match status" value="1"/>
</dbReference>
<feature type="non-terminal residue" evidence="3">
    <location>
        <position position="1"/>
    </location>
</feature>
<dbReference type="AlphaFoldDB" id="A0A9W8JJF5"/>
<accession>A0A9W8JJF5</accession>
<protein>
    <recommendedName>
        <fullName evidence="2">G domain-containing protein</fullName>
    </recommendedName>
</protein>